<sequence length="1142" mass="127552">MEDLHTLSNLFATTYNADPNVQKAGELQIRKVGSQEGMIKLLLEMIANDNVDLATRQAGAVYLKNRVYNSYAGDNENPRPDQVPIAASDRDALKQGLLRLLAVSPSRSITLQVANTLKNVVAHDFPDRWPTLLTEVKRMMDMEVSSIREVAAGCVAALEMVRAFRFRQQSDVLPGLVSELFPSLVNIATRLLATPPANASQEIPHMLHLILKTYKTSIVIHLSPHQQSRESLMPWGSLLFQVVNLQIPADAVPDDEEERERSEWWKAKKWAYGILGRLFHRFGNPSQLPSSMQKEYKAFADHFVVAFAPEIFKIYLHQIELFVSGQAWLSKKCQYQIMTFMTECVKPKSTWALLKPHYESLVSSYVFPQMSYTPAKQELWESDPVDYVRTTVDEYEAYDTPLSAATTFLLSLASNRTKTTFMSVLGFVNTILSSKPAAPQRFGALNMTAALGQFIMRHPDVKDNMEQFLVSHVLPEFAAPEPYMRAIAAEVLGTVEKAGLKWNNERNLSNHFSCVTTLLDDPELPVRVQGALALTEMVTVHESVKKAVSSQVGKVIQTLLKLSEETDLDILNSCMETMVEQYQTELLPVAAELTARLCETYSRLAKESLAAEEVDGLAEMEIMEQSVGEDKTFAAMGVAKTIGTIVASVDSSPEILAQIQEIIIPMLVLTLENKLIDLYDNVYDLVDSLTFKLRTISPAMWSVFELTYKVFKAEAVDFLDEMLPSLDNFVSYGTDMFKARPDYRQMVLDIYTTSVTSEHLGENDAVNGCKLAESMLLNLRGHIDEHLQHIIATSFKLVDTAETFALRLANLEVLINTVLYNPAAALHLMETFRSGASRIFFDKWFEAIDTNDRLPRVHDKKLTIMALCALLEMDPTAVPVPVQEIWSGIVAGALKVFKDLPRAIEARTALEKAYQDDDEDDEDDDEVRLLNLNEEDDDVWDEDSAYIEMLANEGARLREKSEKQVIGDDISESSDESDLTEELGYISPLDGVDAYVSFKQALTAFQMKNGPSYQHLGQQEQLEKLRITVNTLVDAQSQLQATVNNIAPDVRLERVKAELTLQPMRPKNAAATASTTPLIYPLGTPADVLAKLPQTYIDAFRMMNDEAFDALGALGVPVVMNADAKPLASSVTTSEFKRSLGG</sequence>
<keyword evidence="6" id="KW-0539">Nucleus</keyword>
<name>A0A4S4N3J2_9APHY</name>
<comment type="caution">
    <text evidence="8">The sequence shown here is derived from an EMBL/GenBank/DDBJ whole genome shotgun (WGS) entry which is preliminary data.</text>
</comment>
<evidence type="ECO:0000259" key="7">
    <source>
        <dbReference type="PROSITE" id="PS50166"/>
    </source>
</evidence>
<dbReference type="SMART" id="SM00913">
    <property type="entry name" value="IBN_N"/>
    <property type="match status" value="1"/>
</dbReference>
<protein>
    <recommendedName>
        <fullName evidence="7">Importin N-terminal domain-containing protein</fullName>
    </recommendedName>
</protein>
<accession>A0A4S4N3J2</accession>
<dbReference type="GO" id="GO:0005635">
    <property type="term" value="C:nuclear envelope"/>
    <property type="evidence" value="ECO:0007669"/>
    <property type="project" value="TreeGrafter"/>
</dbReference>
<dbReference type="InterPro" id="IPR016024">
    <property type="entry name" value="ARM-type_fold"/>
</dbReference>
<keyword evidence="3" id="KW-0813">Transport</keyword>
<dbReference type="PROSITE" id="PS50166">
    <property type="entry name" value="IMPORTIN_B_NT"/>
    <property type="match status" value="1"/>
</dbReference>
<evidence type="ECO:0000313" key="9">
    <source>
        <dbReference type="Proteomes" id="UP000308730"/>
    </source>
</evidence>
<dbReference type="PANTHER" id="PTHR10997">
    <property type="entry name" value="IMPORTIN-7, 8, 11"/>
    <property type="match status" value="1"/>
</dbReference>
<keyword evidence="9" id="KW-1185">Reference proteome</keyword>
<keyword evidence="4" id="KW-0963">Cytoplasm</keyword>
<dbReference type="InterPro" id="IPR001494">
    <property type="entry name" value="Importin-beta_N"/>
</dbReference>
<evidence type="ECO:0000256" key="5">
    <source>
        <dbReference type="ARBA" id="ARBA00022927"/>
    </source>
</evidence>
<reference evidence="8 9" key="1">
    <citation type="submission" date="2019-02" db="EMBL/GenBank/DDBJ databases">
        <title>Genome sequencing of the rare red list fungi Antrodiella citrinella (Flaviporus citrinellus).</title>
        <authorList>
            <person name="Buettner E."/>
            <person name="Kellner H."/>
        </authorList>
    </citation>
    <scope>NUCLEOTIDE SEQUENCE [LARGE SCALE GENOMIC DNA]</scope>
    <source>
        <strain evidence="8 9">DSM 108506</strain>
    </source>
</reference>
<evidence type="ECO:0000256" key="4">
    <source>
        <dbReference type="ARBA" id="ARBA00022490"/>
    </source>
</evidence>
<dbReference type="GO" id="GO:0006606">
    <property type="term" value="P:protein import into nucleus"/>
    <property type="evidence" value="ECO:0007669"/>
    <property type="project" value="TreeGrafter"/>
</dbReference>
<dbReference type="OrthoDB" id="760868at2759"/>
<evidence type="ECO:0000313" key="8">
    <source>
        <dbReference type="EMBL" id="THH32418.1"/>
    </source>
</evidence>
<keyword evidence="5" id="KW-0653">Protein transport</keyword>
<gene>
    <name evidence="8" type="ORF">EUX98_g1770</name>
</gene>
<dbReference type="GO" id="GO:0031267">
    <property type="term" value="F:small GTPase binding"/>
    <property type="evidence" value="ECO:0007669"/>
    <property type="project" value="InterPro"/>
</dbReference>
<evidence type="ECO:0000256" key="2">
    <source>
        <dbReference type="ARBA" id="ARBA00004496"/>
    </source>
</evidence>
<dbReference type="SUPFAM" id="SSF48371">
    <property type="entry name" value="ARM repeat"/>
    <property type="match status" value="1"/>
</dbReference>
<dbReference type="Pfam" id="PF03810">
    <property type="entry name" value="IBN_N"/>
    <property type="match status" value="1"/>
</dbReference>
<dbReference type="PANTHER" id="PTHR10997:SF18">
    <property type="entry name" value="D-IMPORTIN 7_RANBP7"/>
    <property type="match status" value="1"/>
</dbReference>
<dbReference type="EMBL" id="SGPM01000022">
    <property type="protein sequence ID" value="THH32418.1"/>
    <property type="molecule type" value="Genomic_DNA"/>
</dbReference>
<evidence type="ECO:0000256" key="1">
    <source>
        <dbReference type="ARBA" id="ARBA00004123"/>
    </source>
</evidence>
<dbReference type="Gene3D" id="1.25.10.10">
    <property type="entry name" value="Leucine-rich Repeat Variant"/>
    <property type="match status" value="1"/>
</dbReference>
<evidence type="ECO:0000256" key="3">
    <source>
        <dbReference type="ARBA" id="ARBA00022448"/>
    </source>
</evidence>
<dbReference type="AlphaFoldDB" id="A0A4S4N3J2"/>
<dbReference type="InterPro" id="IPR011989">
    <property type="entry name" value="ARM-like"/>
</dbReference>
<proteinExistence type="predicted"/>
<dbReference type="Proteomes" id="UP000308730">
    <property type="component" value="Unassembled WGS sequence"/>
</dbReference>
<organism evidence="8 9">
    <name type="scientific">Antrodiella citrinella</name>
    <dbReference type="NCBI Taxonomy" id="2447956"/>
    <lineage>
        <taxon>Eukaryota</taxon>
        <taxon>Fungi</taxon>
        <taxon>Dikarya</taxon>
        <taxon>Basidiomycota</taxon>
        <taxon>Agaricomycotina</taxon>
        <taxon>Agaricomycetes</taxon>
        <taxon>Polyporales</taxon>
        <taxon>Steccherinaceae</taxon>
        <taxon>Antrodiella</taxon>
    </lineage>
</organism>
<dbReference type="GO" id="GO:0005829">
    <property type="term" value="C:cytosol"/>
    <property type="evidence" value="ECO:0007669"/>
    <property type="project" value="TreeGrafter"/>
</dbReference>
<evidence type="ECO:0000256" key="6">
    <source>
        <dbReference type="ARBA" id="ARBA00023242"/>
    </source>
</evidence>
<comment type="subcellular location">
    <subcellularLocation>
        <location evidence="2">Cytoplasm</location>
    </subcellularLocation>
    <subcellularLocation>
        <location evidence="1">Nucleus</location>
    </subcellularLocation>
</comment>
<feature type="domain" description="Importin N-terminal" evidence="7">
    <location>
        <begin position="25"/>
        <end position="103"/>
    </location>
</feature>